<accession>A0A2V3U8W4</accession>
<dbReference type="InterPro" id="IPR004556">
    <property type="entry name" value="HemK-like"/>
</dbReference>
<dbReference type="Pfam" id="PF17827">
    <property type="entry name" value="PrmC_N"/>
    <property type="match status" value="1"/>
</dbReference>
<protein>
    <recommendedName>
        <fullName evidence="4">Release factor glutamine methyltransferase</fullName>
        <shortName evidence="4">RF MTase</shortName>
        <ecNumber evidence="4">2.1.1.297</ecNumber>
    </recommendedName>
    <alternativeName>
        <fullName evidence="4">N5-glutamine methyltransferase PrmC</fullName>
    </alternativeName>
    <alternativeName>
        <fullName evidence="4">Protein-(glutamine-N5) MTase PrmC</fullName>
    </alternativeName>
    <alternativeName>
        <fullName evidence="4">Protein-glutamine N-methyltransferase PrmC</fullName>
    </alternativeName>
</protein>
<dbReference type="HAMAP" id="MF_02126">
    <property type="entry name" value="RF_methyltr_PrmC"/>
    <property type="match status" value="1"/>
</dbReference>
<name>A0A2V3U8W4_9HYPH</name>
<feature type="binding site" evidence="4">
    <location>
        <begin position="138"/>
        <end position="142"/>
    </location>
    <ligand>
        <name>S-adenosyl-L-methionine</name>
        <dbReference type="ChEBI" id="CHEBI:59789"/>
    </ligand>
</feature>
<evidence type="ECO:0000256" key="2">
    <source>
        <dbReference type="ARBA" id="ARBA00022679"/>
    </source>
</evidence>
<dbReference type="SUPFAM" id="SSF53335">
    <property type="entry name" value="S-adenosyl-L-methionine-dependent methyltransferases"/>
    <property type="match status" value="1"/>
</dbReference>
<dbReference type="InterPro" id="IPR025714">
    <property type="entry name" value="Methyltranfer_dom"/>
</dbReference>
<keyword evidence="8" id="KW-1185">Reference proteome</keyword>
<proteinExistence type="inferred from homology"/>
<dbReference type="PANTHER" id="PTHR18895">
    <property type="entry name" value="HEMK METHYLTRANSFERASE"/>
    <property type="match status" value="1"/>
</dbReference>
<dbReference type="InterPro" id="IPR002052">
    <property type="entry name" value="DNA_methylase_N6_adenine_CS"/>
</dbReference>
<dbReference type="GO" id="GO:0032259">
    <property type="term" value="P:methylation"/>
    <property type="evidence" value="ECO:0007669"/>
    <property type="project" value="UniProtKB-KW"/>
</dbReference>
<dbReference type="NCBIfam" id="TIGR00536">
    <property type="entry name" value="hemK_fam"/>
    <property type="match status" value="1"/>
</dbReference>
<sequence>MTAASLPVDQWITPATTRGEARRLVADAFAAARLDTPALDARVLLCKALDIAAIDLATEPDVAIGPAAAALADMVARRLRREPVARICGRQEFWGLPFTLSAATLVPRPDTETLVEAALKAMRDEGRAGSRLRILDLGTGSGCILIALLSELPAATGVGIDLSPEAARMARDNAAMNGVGERASFLVGDWAAAVKAPFDLIVSNPPYIGTGDIEALAPDVKLYDPRLALDGGPDGLAAYWRVGAEAWRLLRPGGHLFVEVGAGQAGDVGRLFAQHGLEDWVAIRDLAGIERVIHATHRHDAGDMHQSP</sequence>
<dbReference type="AlphaFoldDB" id="A0A2V3U8W4"/>
<dbReference type="CDD" id="cd02440">
    <property type="entry name" value="AdoMet_MTases"/>
    <property type="match status" value="1"/>
</dbReference>
<dbReference type="EC" id="2.1.1.297" evidence="4"/>
<dbReference type="InterPro" id="IPR040758">
    <property type="entry name" value="PrmC_N"/>
</dbReference>
<evidence type="ECO:0000313" key="8">
    <source>
        <dbReference type="Proteomes" id="UP000248021"/>
    </source>
</evidence>
<organism evidence="7 8">
    <name type="scientific">Chelatococcus asaccharovorans</name>
    <dbReference type="NCBI Taxonomy" id="28210"/>
    <lineage>
        <taxon>Bacteria</taxon>
        <taxon>Pseudomonadati</taxon>
        <taxon>Pseudomonadota</taxon>
        <taxon>Alphaproteobacteria</taxon>
        <taxon>Hyphomicrobiales</taxon>
        <taxon>Chelatococcaceae</taxon>
        <taxon>Chelatococcus</taxon>
    </lineage>
</organism>
<dbReference type="EMBL" id="QJJK01000004">
    <property type="protein sequence ID" value="PXW60247.1"/>
    <property type="molecule type" value="Genomic_DNA"/>
</dbReference>
<comment type="similarity">
    <text evidence="4">Belongs to the protein N5-glutamine methyltransferase family. PrmC subfamily.</text>
</comment>
<dbReference type="OrthoDB" id="9800643at2"/>
<evidence type="ECO:0000259" key="6">
    <source>
        <dbReference type="Pfam" id="PF17827"/>
    </source>
</evidence>
<dbReference type="Pfam" id="PF13847">
    <property type="entry name" value="Methyltransf_31"/>
    <property type="match status" value="1"/>
</dbReference>
<feature type="binding site" evidence="4">
    <location>
        <position position="161"/>
    </location>
    <ligand>
        <name>S-adenosyl-L-methionine</name>
        <dbReference type="ChEBI" id="CHEBI:59789"/>
    </ligand>
</feature>
<keyword evidence="1 4" id="KW-0489">Methyltransferase</keyword>
<evidence type="ECO:0000256" key="1">
    <source>
        <dbReference type="ARBA" id="ARBA00022603"/>
    </source>
</evidence>
<dbReference type="GO" id="GO:0102559">
    <property type="term" value="F:peptide chain release factor N(5)-glutamine methyltransferase activity"/>
    <property type="evidence" value="ECO:0007669"/>
    <property type="project" value="UniProtKB-EC"/>
</dbReference>
<dbReference type="PANTHER" id="PTHR18895:SF74">
    <property type="entry name" value="MTRF1L RELEASE FACTOR GLUTAMINE METHYLTRANSFERASE"/>
    <property type="match status" value="1"/>
</dbReference>
<dbReference type="GO" id="GO:0003676">
    <property type="term" value="F:nucleic acid binding"/>
    <property type="evidence" value="ECO:0007669"/>
    <property type="project" value="InterPro"/>
</dbReference>
<feature type="domain" description="Release factor glutamine methyltransferase N-terminal" evidence="6">
    <location>
        <begin position="20"/>
        <end position="89"/>
    </location>
</feature>
<evidence type="ECO:0000259" key="5">
    <source>
        <dbReference type="Pfam" id="PF13847"/>
    </source>
</evidence>
<dbReference type="Proteomes" id="UP000248021">
    <property type="component" value="Unassembled WGS sequence"/>
</dbReference>
<reference evidence="7 8" key="1">
    <citation type="submission" date="2018-05" db="EMBL/GenBank/DDBJ databases">
        <title>Genomic Encyclopedia of Type Strains, Phase IV (KMG-IV): sequencing the most valuable type-strain genomes for metagenomic binning, comparative biology and taxonomic classification.</title>
        <authorList>
            <person name="Goeker M."/>
        </authorList>
    </citation>
    <scope>NUCLEOTIDE SEQUENCE [LARGE SCALE GENOMIC DNA]</scope>
    <source>
        <strain evidence="7 8">DSM 6462</strain>
    </source>
</reference>
<gene>
    <name evidence="4" type="primary">prmC</name>
    <name evidence="7" type="ORF">C7450_104299</name>
</gene>
<dbReference type="InterPro" id="IPR019874">
    <property type="entry name" value="RF_methyltr_PrmC"/>
</dbReference>
<feature type="binding site" evidence="4">
    <location>
        <position position="204"/>
    </location>
    <ligand>
        <name>S-adenosyl-L-methionine</name>
        <dbReference type="ChEBI" id="CHEBI:59789"/>
    </ligand>
</feature>
<dbReference type="PROSITE" id="PS00092">
    <property type="entry name" value="N6_MTASE"/>
    <property type="match status" value="1"/>
</dbReference>
<evidence type="ECO:0000313" key="7">
    <source>
        <dbReference type="EMBL" id="PXW60247.1"/>
    </source>
</evidence>
<feature type="binding site" evidence="4">
    <location>
        <position position="190"/>
    </location>
    <ligand>
        <name>S-adenosyl-L-methionine</name>
        <dbReference type="ChEBI" id="CHEBI:59789"/>
    </ligand>
</feature>
<dbReference type="InterPro" id="IPR050320">
    <property type="entry name" value="N5-glutamine_MTase"/>
</dbReference>
<keyword evidence="2 4" id="KW-0808">Transferase</keyword>
<evidence type="ECO:0000256" key="4">
    <source>
        <dbReference type="HAMAP-Rule" id="MF_02126"/>
    </source>
</evidence>
<comment type="caution">
    <text evidence="7">The sequence shown here is derived from an EMBL/GenBank/DDBJ whole genome shotgun (WGS) entry which is preliminary data.</text>
</comment>
<feature type="binding site" evidence="4">
    <location>
        <begin position="204"/>
        <end position="207"/>
    </location>
    <ligand>
        <name>substrate</name>
    </ligand>
</feature>
<dbReference type="InterPro" id="IPR029063">
    <property type="entry name" value="SAM-dependent_MTases_sf"/>
</dbReference>
<comment type="catalytic activity">
    <reaction evidence="4">
        <text>L-glutaminyl-[peptide chain release factor] + S-adenosyl-L-methionine = N(5)-methyl-L-glutaminyl-[peptide chain release factor] + S-adenosyl-L-homocysteine + H(+)</text>
        <dbReference type="Rhea" id="RHEA:42896"/>
        <dbReference type="Rhea" id="RHEA-COMP:10271"/>
        <dbReference type="Rhea" id="RHEA-COMP:10272"/>
        <dbReference type="ChEBI" id="CHEBI:15378"/>
        <dbReference type="ChEBI" id="CHEBI:30011"/>
        <dbReference type="ChEBI" id="CHEBI:57856"/>
        <dbReference type="ChEBI" id="CHEBI:59789"/>
        <dbReference type="ChEBI" id="CHEBI:61891"/>
        <dbReference type="EC" id="2.1.1.297"/>
    </reaction>
</comment>
<dbReference type="RefSeq" id="WP_110374578.1">
    <property type="nucleotide sequence ID" value="NZ_JAHBRY010000001.1"/>
</dbReference>
<evidence type="ECO:0000256" key="3">
    <source>
        <dbReference type="ARBA" id="ARBA00022691"/>
    </source>
</evidence>
<dbReference type="Gene3D" id="1.10.8.10">
    <property type="entry name" value="DNA helicase RuvA subunit, C-terminal domain"/>
    <property type="match status" value="1"/>
</dbReference>
<dbReference type="NCBIfam" id="TIGR03534">
    <property type="entry name" value="RF_mod_PrmC"/>
    <property type="match status" value="1"/>
</dbReference>
<feature type="domain" description="Methyltransferase" evidence="5">
    <location>
        <begin position="130"/>
        <end position="259"/>
    </location>
</feature>
<keyword evidence="3 4" id="KW-0949">S-adenosyl-L-methionine</keyword>
<dbReference type="Gene3D" id="3.40.50.150">
    <property type="entry name" value="Vaccinia Virus protein VP39"/>
    <property type="match status" value="1"/>
</dbReference>
<comment type="function">
    <text evidence="4">Methylates the class 1 translation termination release factors RF1/PrfA and RF2/PrfB on the glutamine residue of the universally conserved GGQ motif.</text>
</comment>